<sequence length="396" mass="42869">MAKQDGAGGGARRASLLYDPAFRGIAFQVVLLAVVLFVGWYLYHNTTQNLAQRNIASGFGFLSQPAGFDIIQAMIPYGSNATYGEAFVVALLNTLLISLIGIVLATVIGFIVGISRLSNNWIVARLATIYVEVLRNTPLLLQIFFWYFAVLRALPGPRQSISPVDGIYLNQRGLYMPVPVTEPGFWTIPVAFILGIAAAVGISVWARRRLMATGQQFPAFWAGLAAIVLLPVLAALVTGVPFTFELPELKGFNFQGGLVLIPEFMAVLFALSLYTASFIAEVVRSGILAVSKGQTEAAHALGIRQGLTLRLVVIPQALRVMIPPMTSQYLNLLKNSSLGAAVGYPELVAVVAGTVLNQTGQAIEVITLTMAVYLTFSLLISLFMNWYNARKALVER</sequence>
<organism evidence="11 12">
    <name type="scientific">Zavarzinia compransoris</name>
    <dbReference type="NCBI Taxonomy" id="1264899"/>
    <lineage>
        <taxon>Bacteria</taxon>
        <taxon>Pseudomonadati</taxon>
        <taxon>Pseudomonadota</taxon>
        <taxon>Alphaproteobacteria</taxon>
        <taxon>Rhodospirillales</taxon>
        <taxon>Zavarziniaceae</taxon>
        <taxon>Zavarzinia</taxon>
    </lineage>
</organism>
<dbReference type="PROSITE" id="PS50928">
    <property type="entry name" value="ABC_TM1"/>
    <property type="match status" value="1"/>
</dbReference>
<dbReference type="CDD" id="cd06261">
    <property type="entry name" value="TM_PBP2"/>
    <property type="match status" value="2"/>
</dbReference>
<reference evidence="12" key="1">
    <citation type="submission" date="2018-05" db="EMBL/GenBank/DDBJ databases">
        <title>Zavarzinia sp. HR-AS.</title>
        <authorList>
            <person name="Lee Y."/>
            <person name="Jeon C.O."/>
        </authorList>
    </citation>
    <scope>NUCLEOTIDE SEQUENCE [LARGE SCALE GENOMIC DNA]</scope>
    <source>
        <strain evidence="12">DSM 1231</strain>
    </source>
</reference>
<feature type="transmembrane region" description="Helical" evidence="9">
    <location>
        <begin position="133"/>
        <end position="154"/>
    </location>
</feature>
<keyword evidence="8 9" id="KW-0472">Membrane</keyword>
<evidence type="ECO:0000256" key="1">
    <source>
        <dbReference type="ARBA" id="ARBA00004429"/>
    </source>
</evidence>
<dbReference type="InterPro" id="IPR035906">
    <property type="entry name" value="MetI-like_sf"/>
</dbReference>
<dbReference type="GO" id="GO:0006865">
    <property type="term" value="P:amino acid transport"/>
    <property type="evidence" value="ECO:0007669"/>
    <property type="project" value="UniProtKB-KW"/>
</dbReference>
<gene>
    <name evidence="11" type="ORF">DKG75_15775</name>
</gene>
<dbReference type="EMBL" id="QGLF01000004">
    <property type="protein sequence ID" value="PWR19910.1"/>
    <property type="molecule type" value="Genomic_DNA"/>
</dbReference>
<comment type="caution">
    <text evidence="11">The sequence shown here is derived from an EMBL/GenBank/DDBJ whole genome shotgun (WGS) entry which is preliminary data.</text>
</comment>
<feature type="transmembrane region" description="Helical" evidence="9">
    <location>
        <begin position="184"/>
        <end position="206"/>
    </location>
</feature>
<dbReference type="AlphaFoldDB" id="A0A317E1A3"/>
<evidence type="ECO:0000256" key="2">
    <source>
        <dbReference type="ARBA" id="ARBA00010072"/>
    </source>
</evidence>
<evidence type="ECO:0000256" key="8">
    <source>
        <dbReference type="ARBA" id="ARBA00023136"/>
    </source>
</evidence>
<feature type="transmembrane region" description="Helical" evidence="9">
    <location>
        <begin position="362"/>
        <end position="387"/>
    </location>
</feature>
<dbReference type="PANTHER" id="PTHR30614">
    <property type="entry name" value="MEMBRANE COMPONENT OF AMINO ACID ABC TRANSPORTER"/>
    <property type="match status" value="1"/>
</dbReference>
<dbReference type="InterPro" id="IPR000515">
    <property type="entry name" value="MetI-like"/>
</dbReference>
<name>A0A317E1A3_9PROT</name>
<feature type="transmembrane region" description="Helical" evidence="9">
    <location>
        <begin position="25"/>
        <end position="43"/>
    </location>
</feature>
<dbReference type="Gene3D" id="1.10.3720.10">
    <property type="entry name" value="MetI-like"/>
    <property type="match status" value="2"/>
</dbReference>
<evidence type="ECO:0000259" key="10">
    <source>
        <dbReference type="PROSITE" id="PS50928"/>
    </source>
</evidence>
<dbReference type="RefSeq" id="WP_109922098.1">
    <property type="nucleotide sequence ID" value="NZ_QGLF01000004.1"/>
</dbReference>
<evidence type="ECO:0000256" key="9">
    <source>
        <dbReference type="RuleBase" id="RU363032"/>
    </source>
</evidence>
<dbReference type="InterPro" id="IPR043429">
    <property type="entry name" value="ArtM/GltK/GlnP/TcyL/YhdX-like"/>
</dbReference>
<keyword evidence="4" id="KW-1003">Cell membrane</keyword>
<keyword evidence="7 9" id="KW-1133">Transmembrane helix</keyword>
<proteinExistence type="inferred from homology"/>
<feature type="transmembrane region" description="Helical" evidence="9">
    <location>
        <begin position="87"/>
        <end position="112"/>
    </location>
</feature>
<dbReference type="OrthoDB" id="9808531at2"/>
<feature type="domain" description="ABC transmembrane type-1" evidence="10">
    <location>
        <begin position="91"/>
        <end position="384"/>
    </location>
</feature>
<dbReference type="PANTHER" id="PTHR30614:SF37">
    <property type="entry name" value="AMINO-ACID ABC TRANSPORTER PERMEASE PROTEIN YHDX-RELATED"/>
    <property type="match status" value="1"/>
</dbReference>
<dbReference type="SUPFAM" id="SSF161098">
    <property type="entry name" value="MetI-like"/>
    <property type="match status" value="2"/>
</dbReference>
<dbReference type="InterPro" id="IPR010065">
    <property type="entry name" value="AA_ABC_transptr_permease_3TM"/>
</dbReference>
<evidence type="ECO:0000256" key="7">
    <source>
        <dbReference type="ARBA" id="ARBA00022989"/>
    </source>
</evidence>
<evidence type="ECO:0000313" key="12">
    <source>
        <dbReference type="Proteomes" id="UP000246077"/>
    </source>
</evidence>
<keyword evidence="5 9" id="KW-0812">Transmembrane</keyword>
<evidence type="ECO:0000256" key="4">
    <source>
        <dbReference type="ARBA" id="ARBA00022475"/>
    </source>
</evidence>
<comment type="subcellular location">
    <subcellularLocation>
        <location evidence="1">Cell inner membrane</location>
        <topology evidence="1">Multi-pass membrane protein</topology>
    </subcellularLocation>
    <subcellularLocation>
        <location evidence="9">Cell membrane</location>
        <topology evidence="9">Multi-pass membrane protein</topology>
    </subcellularLocation>
</comment>
<evidence type="ECO:0000256" key="3">
    <source>
        <dbReference type="ARBA" id="ARBA00022448"/>
    </source>
</evidence>
<keyword evidence="12" id="KW-1185">Reference proteome</keyword>
<dbReference type="GO" id="GO:0043190">
    <property type="term" value="C:ATP-binding cassette (ABC) transporter complex"/>
    <property type="evidence" value="ECO:0007669"/>
    <property type="project" value="InterPro"/>
</dbReference>
<keyword evidence="3 9" id="KW-0813">Transport</keyword>
<feature type="transmembrane region" description="Helical" evidence="9">
    <location>
        <begin position="264"/>
        <end position="283"/>
    </location>
</feature>
<dbReference type="GO" id="GO:0022857">
    <property type="term" value="F:transmembrane transporter activity"/>
    <property type="evidence" value="ECO:0007669"/>
    <property type="project" value="InterPro"/>
</dbReference>
<accession>A0A317E1A3</accession>
<dbReference type="Proteomes" id="UP000246077">
    <property type="component" value="Unassembled WGS sequence"/>
</dbReference>
<evidence type="ECO:0000256" key="5">
    <source>
        <dbReference type="ARBA" id="ARBA00022692"/>
    </source>
</evidence>
<dbReference type="NCBIfam" id="TIGR01726">
    <property type="entry name" value="HEQRo_perm_3TM"/>
    <property type="match status" value="1"/>
</dbReference>
<evidence type="ECO:0000313" key="11">
    <source>
        <dbReference type="EMBL" id="PWR19910.1"/>
    </source>
</evidence>
<dbReference type="Pfam" id="PF00528">
    <property type="entry name" value="BPD_transp_1"/>
    <property type="match status" value="1"/>
</dbReference>
<keyword evidence="6" id="KW-0029">Amino-acid transport</keyword>
<feature type="transmembrane region" description="Helical" evidence="9">
    <location>
        <begin position="218"/>
        <end position="244"/>
    </location>
</feature>
<feature type="transmembrane region" description="Helical" evidence="9">
    <location>
        <begin position="55"/>
        <end position="75"/>
    </location>
</feature>
<protein>
    <submittedName>
        <fullName evidence="11">Amino acid ABC transporter permease</fullName>
    </submittedName>
</protein>
<evidence type="ECO:0000256" key="6">
    <source>
        <dbReference type="ARBA" id="ARBA00022970"/>
    </source>
</evidence>
<feature type="transmembrane region" description="Helical" evidence="9">
    <location>
        <begin position="338"/>
        <end position="356"/>
    </location>
</feature>
<comment type="similarity">
    <text evidence="2">Belongs to the binding-protein-dependent transport system permease family. HisMQ subfamily.</text>
</comment>